<dbReference type="KEGG" id="bgok:Pr1d_26890"/>
<protein>
    <submittedName>
        <fullName evidence="2">Uncharacterized protein</fullName>
    </submittedName>
</protein>
<evidence type="ECO:0000256" key="1">
    <source>
        <dbReference type="SAM" id="MobiDB-lite"/>
    </source>
</evidence>
<evidence type="ECO:0000313" key="2">
    <source>
        <dbReference type="EMBL" id="QEG35391.1"/>
    </source>
</evidence>
<keyword evidence="3" id="KW-1185">Reference proteome</keyword>
<evidence type="ECO:0000313" key="3">
    <source>
        <dbReference type="Proteomes" id="UP000323917"/>
    </source>
</evidence>
<dbReference type="EMBL" id="CP042913">
    <property type="protein sequence ID" value="QEG35391.1"/>
    <property type="molecule type" value="Genomic_DNA"/>
</dbReference>
<dbReference type="Proteomes" id="UP000323917">
    <property type="component" value="Chromosome"/>
</dbReference>
<proteinExistence type="predicted"/>
<feature type="region of interest" description="Disordered" evidence="1">
    <location>
        <begin position="38"/>
        <end position="61"/>
    </location>
</feature>
<name>A0A5B9QMP3_9BACT</name>
<dbReference type="AlphaFoldDB" id="A0A5B9QMP3"/>
<dbReference type="RefSeq" id="WP_238476698.1">
    <property type="nucleotide sequence ID" value="NZ_CP042913.1"/>
</dbReference>
<organism evidence="2 3">
    <name type="scientific">Bythopirellula goksoeyrii</name>
    <dbReference type="NCBI Taxonomy" id="1400387"/>
    <lineage>
        <taxon>Bacteria</taxon>
        <taxon>Pseudomonadati</taxon>
        <taxon>Planctomycetota</taxon>
        <taxon>Planctomycetia</taxon>
        <taxon>Pirellulales</taxon>
        <taxon>Lacipirellulaceae</taxon>
        <taxon>Bythopirellula</taxon>
    </lineage>
</organism>
<accession>A0A5B9QMP3</accession>
<gene>
    <name evidence="2" type="ORF">Pr1d_26890</name>
</gene>
<sequence length="88" mass="9530">MRQLTVFTYLGLSLLLAYVQDAILQELIAPPPAPVPSSTGMHYTAPPRIPPTPSEIASSEAYPSQEPVAAYSLEELLVMAAKHNPTLR</sequence>
<reference evidence="2 3" key="1">
    <citation type="submission" date="2019-08" db="EMBL/GenBank/DDBJ databases">
        <title>Deep-cultivation of Planctomycetes and their phenomic and genomic characterization uncovers novel biology.</title>
        <authorList>
            <person name="Wiegand S."/>
            <person name="Jogler M."/>
            <person name="Boedeker C."/>
            <person name="Pinto D."/>
            <person name="Vollmers J."/>
            <person name="Rivas-Marin E."/>
            <person name="Kohn T."/>
            <person name="Peeters S.H."/>
            <person name="Heuer A."/>
            <person name="Rast P."/>
            <person name="Oberbeckmann S."/>
            <person name="Bunk B."/>
            <person name="Jeske O."/>
            <person name="Meyerdierks A."/>
            <person name="Storesund J.E."/>
            <person name="Kallscheuer N."/>
            <person name="Luecker S."/>
            <person name="Lage O.M."/>
            <person name="Pohl T."/>
            <person name="Merkel B.J."/>
            <person name="Hornburger P."/>
            <person name="Mueller R.-W."/>
            <person name="Bruemmer F."/>
            <person name="Labrenz M."/>
            <person name="Spormann A.M."/>
            <person name="Op den Camp H."/>
            <person name="Overmann J."/>
            <person name="Amann R."/>
            <person name="Jetten M.S.M."/>
            <person name="Mascher T."/>
            <person name="Medema M.H."/>
            <person name="Devos D.P."/>
            <person name="Kaster A.-K."/>
            <person name="Ovreas L."/>
            <person name="Rohde M."/>
            <person name="Galperin M.Y."/>
            <person name="Jogler C."/>
        </authorList>
    </citation>
    <scope>NUCLEOTIDE SEQUENCE [LARGE SCALE GENOMIC DNA]</scope>
    <source>
        <strain evidence="2 3">Pr1d</strain>
    </source>
</reference>